<organism evidence="2 3">
    <name type="scientific">Oldenlandia corymbosa var. corymbosa</name>
    <dbReference type="NCBI Taxonomy" id="529605"/>
    <lineage>
        <taxon>Eukaryota</taxon>
        <taxon>Viridiplantae</taxon>
        <taxon>Streptophyta</taxon>
        <taxon>Embryophyta</taxon>
        <taxon>Tracheophyta</taxon>
        <taxon>Spermatophyta</taxon>
        <taxon>Magnoliopsida</taxon>
        <taxon>eudicotyledons</taxon>
        <taxon>Gunneridae</taxon>
        <taxon>Pentapetalae</taxon>
        <taxon>asterids</taxon>
        <taxon>lamiids</taxon>
        <taxon>Gentianales</taxon>
        <taxon>Rubiaceae</taxon>
        <taxon>Rubioideae</taxon>
        <taxon>Spermacoceae</taxon>
        <taxon>Hedyotis-Oldenlandia complex</taxon>
        <taxon>Oldenlandia</taxon>
    </lineage>
</organism>
<protein>
    <submittedName>
        <fullName evidence="2">OLC1v1026241C1</fullName>
    </submittedName>
</protein>
<feature type="domain" description="F-box" evidence="1">
    <location>
        <begin position="4"/>
        <end position="49"/>
    </location>
</feature>
<dbReference type="InterPro" id="IPR017451">
    <property type="entry name" value="F-box-assoc_interact_dom"/>
</dbReference>
<keyword evidence="3" id="KW-1185">Reference proteome</keyword>
<sequence length="404" mass="45636">MSGLELLLNLPLPIITDILSRLPTKSIVQCRCVCKTWLKLLSEKEFATLHLSRSPMCLIINKLDFDSSSGSCFSLVELEDEPGHHNLSVAGMKLILPCSCDEDGLTIVGTVNGLVCLNQRKYLHDAVYIWNPTLRESIALPTPEGVRDYPNSISYGFGLSTKIGQYKVVRIFLELEKSSRRILKSICHVYALGEGSWRVIGDCPYLNSCCSHGVFLNGNLHWLVADSNGSELISCFDLEKESFGPFPAPPELSKDFYLTSFGLFGSYLSVCDNTSDFQISIWVMKEYGIKNSWVLEFVIDKWSADLHVLSCEIVRVLKVFRDGVILLLCRDDILLSYNSTRETLHQFAVHKLIKSFDDRMNEDSSPDERYPRIEALEFVASFLSLKDFAMEAVETKNKTGRHRC</sequence>
<proteinExistence type="predicted"/>
<dbReference type="CDD" id="cd22157">
    <property type="entry name" value="F-box_AtFBW1-like"/>
    <property type="match status" value="1"/>
</dbReference>
<dbReference type="SMART" id="SM00256">
    <property type="entry name" value="FBOX"/>
    <property type="match status" value="1"/>
</dbReference>
<dbReference type="InterPro" id="IPR036047">
    <property type="entry name" value="F-box-like_dom_sf"/>
</dbReference>
<name>A0AAV1C7E9_OLDCO</name>
<dbReference type="Proteomes" id="UP001161247">
    <property type="component" value="Chromosome 1"/>
</dbReference>
<dbReference type="PANTHER" id="PTHR31672">
    <property type="entry name" value="BNACNNG10540D PROTEIN"/>
    <property type="match status" value="1"/>
</dbReference>
<dbReference type="Pfam" id="PF07734">
    <property type="entry name" value="FBA_1"/>
    <property type="match status" value="1"/>
</dbReference>
<dbReference type="InterPro" id="IPR006527">
    <property type="entry name" value="F-box-assoc_dom_typ1"/>
</dbReference>
<dbReference type="NCBIfam" id="TIGR01640">
    <property type="entry name" value="F_box_assoc_1"/>
    <property type="match status" value="1"/>
</dbReference>
<dbReference type="InterPro" id="IPR050796">
    <property type="entry name" value="SCF_F-box_component"/>
</dbReference>
<evidence type="ECO:0000313" key="2">
    <source>
        <dbReference type="EMBL" id="CAI9091266.1"/>
    </source>
</evidence>
<dbReference type="InterPro" id="IPR001810">
    <property type="entry name" value="F-box_dom"/>
</dbReference>
<dbReference type="Gene3D" id="1.20.1280.50">
    <property type="match status" value="1"/>
</dbReference>
<dbReference type="AlphaFoldDB" id="A0AAV1C7E9"/>
<gene>
    <name evidence="2" type="ORF">OLC1_LOCUS3232</name>
</gene>
<reference evidence="2" key="1">
    <citation type="submission" date="2023-03" db="EMBL/GenBank/DDBJ databases">
        <authorList>
            <person name="Julca I."/>
        </authorList>
    </citation>
    <scope>NUCLEOTIDE SEQUENCE</scope>
</reference>
<evidence type="ECO:0000313" key="3">
    <source>
        <dbReference type="Proteomes" id="UP001161247"/>
    </source>
</evidence>
<accession>A0AAV1C7E9</accession>
<dbReference type="PANTHER" id="PTHR31672:SF13">
    <property type="entry name" value="F-BOX PROTEIN CPR30-LIKE"/>
    <property type="match status" value="1"/>
</dbReference>
<dbReference type="PROSITE" id="PS50181">
    <property type="entry name" value="FBOX"/>
    <property type="match status" value="1"/>
</dbReference>
<dbReference type="SUPFAM" id="SSF81383">
    <property type="entry name" value="F-box domain"/>
    <property type="match status" value="1"/>
</dbReference>
<evidence type="ECO:0000259" key="1">
    <source>
        <dbReference type="PROSITE" id="PS50181"/>
    </source>
</evidence>
<dbReference type="Pfam" id="PF00646">
    <property type="entry name" value="F-box"/>
    <property type="match status" value="1"/>
</dbReference>
<dbReference type="EMBL" id="OX459118">
    <property type="protein sequence ID" value="CAI9091266.1"/>
    <property type="molecule type" value="Genomic_DNA"/>
</dbReference>